<evidence type="ECO:0000259" key="14">
    <source>
        <dbReference type="Pfam" id="PF10385"/>
    </source>
</evidence>
<dbReference type="GO" id="GO:0006351">
    <property type="term" value="P:DNA-templated transcription"/>
    <property type="evidence" value="ECO:0007669"/>
    <property type="project" value="UniProtKB-UniRule"/>
</dbReference>
<dbReference type="InterPro" id="IPR042107">
    <property type="entry name" value="DNA-dir_RNA_pol_bsu_ext_1_sf"/>
</dbReference>
<dbReference type="Gene3D" id="2.40.50.150">
    <property type="match status" value="1"/>
</dbReference>
<dbReference type="Gene3D" id="2.40.50.100">
    <property type="match status" value="1"/>
</dbReference>
<feature type="domain" description="DNA-directed RNA polymerase subunit 2 hybrid-binding" evidence="9">
    <location>
        <begin position="592"/>
        <end position="977"/>
    </location>
</feature>
<comment type="subunit">
    <text evidence="6 8">The RNAP catalytic core consists of 2 alpha, 1 beta, 1 beta' and 1 omega subunit. When a sigma factor is associated with the core the holoenzyme is formed, which can initiate transcription.</text>
</comment>
<dbReference type="EMBL" id="PFQF01000046">
    <property type="protein sequence ID" value="PJA19935.1"/>
    <property type="molecule type" value="Genomic_DNA"/>
</dbReference>
<name>A0A2M7W3C6_9BACT</name>
<dbReference type="Pfam" id="PF04565">
    <property type="entry name" value="RNA_pol_Rpb2_3"/>
    <property type="match status" value="1"/>
</dbReference>
<dbReference type="PANTHER" id="PTHR20856">
    <property type="entry name" value="DNA-DIRECTED RNA POLYMERASE I SUBUNIT 2"/>
    <property type="match status" value="1"/>
</dbReference>
<evidence type="ECO:0000256" key="2">
    <source>
        <dbReference type="ARBA" id="ARBA00022679"/>
    </source>
</evidence>
<feature type="domain" description="RNA polymerase Rpb2" evidence="13">
    <location>
        <begin position="382"/>
        <end position="450"/>
    </location>
</feature>
<organism evidence="15 16">
    <name type="scientific">Candidatus Berkelbacteria bacterium CG_4_10_14_0_2_um_filter_35_9_33_12</name>
    <dbReference type="NCBI Taxonomy" id="1974499"/>
    <lineage>
        <taxon>Bacteria</taxon>
        <taxon>Candidatus Berkelbacteria</taxon>
    </lineage>
</organism>
<dbReference type="CDD" id="cd00653">
    <property type="entry name" value="RNA_pol_B_RPB2"/>
    <property type="match status" value="1"/>
</dbReference>
<dbReference type="InterPro" id="IPR037033">
    <property type="entry name" value="DNA-dir_RNAP_su2_hyb_sf"/>
</dbReference>
<feature type="domain" description="RNA polymerase Rpb2" evidence="10">
    <location>
        <begin position="979"/>
        <end position="1053"/>
    </location>
</feature>
<dbReference type="InterPro" id="IPR007645">
    <property type="entry name" value="RNA_pol_Rpb2_3"/>
</dbReference>
<dbReference type="Gene3D" id="3.90.1100.10">
    <property type="match status" value="1"/>
</dbReference>
<feature type="domain" description="RNA polymerase Rpb2" evidence="11">
    <location>
        <begin position="143"/>
        <end position="323"/>
    </location>
</feature>
<dbReference type="EC" id="2.7.7.6" evidence="6 8"/>
<evidence type="ECO:0000256" key="4">
    <source>
        <dbReference type="ARBA" id="ARBA00023163"/>
    </source>
</evidence>
<dbReference type="InterPro" id="IPR007641">
    <property type="entry name" value="RNA_pol_Rpb2_7"/>
</dbReference>
<feature type="domain" description="RNA polymerase beta subunit protrusion" evidence="12">
    <location>
        <begin position="112"/>
        <end position="366"/>
    </location>
</feature>
<feature type="domain" description="RNA polymerase beta subunit protrusion" evidence="12">
    <location>
        <begin position="18"/>
        <end position="111"/>
    </location>
</feature>
<evidence type="ECO:0000256" key="1">
    <source>
        <dbReference type="ARBA" id="ARBA00022478"/>
    </source>
</evidence>
<keyword evidence="1 6" id="KW-0240">DNA-directed RNA polymerase</keyword>
<dbReference type="Pfam" id="PF10385">
    <property type="entry name" value="RNA_pol_Rpb2_45"/>
    <property type="match status" value="1"/>
</dbReference>
<dbReference type="InterPro" id="IPR037034">
    <property type="entry name" value="RNA_pol_Rpb2_2_sf"/>
</dbReference>
<accession>A0A2M7W3C6</accession>
<comment type="function">
    <text evidence="6 8">DNA-dependent RNA polymerase catalyzes the transcription of DNA into RNA using the four ribonucleoside triphosphates as substrates.</text>
</comment>
<comment type="catalytic activity">
    <reaction evidence="5 6 8">
        <text>RNA(n) + a ribonucleoside 5'-triphosphate = RNA(n+1) + diphosphate</text>
        <dbReference type="Rhea" id="RHEA:21248"/>
        <dbReference type="Rhea" id="RHEA-COMP:14527"/>
        <dbReference type="Rhea" id="RHEA-COMP:17342"/>
        <dbReference type="ChEBI" id="CHEBI:33019"/>
        <dbReference type="ChEBI" id="CHEBI:61557"/>
        <dbReference type="ChEBI" id="CHEBI:140395"/>
        <dbReference type="EC" id="2.7.7.6"/>
    </reaction>
</comment>
<keyword evidence="4 6" id="KW-0804">Transcription</keyword>
<protein>
    <recommendedName>
        <fullName evidence="6 8">DNA-directed RNA polymerase subunit beta</fullName>
        <shortName evidence="6">RNAP subunit beta</shortName>
        <ecNumber evidence="6 8">2.7.7.6</ecNumber>
    </recommendedName>
    <alternativeName>
        <fullName evidence="6">RNA polymerase subunit beta</fullName>
    </alternativeName>
    <alternativeName>
        <fullName evidence="6">Transcriptase subunit beta</fullName>
    </alternativeName>
</protein>
<sequence length="1107" mass="124085">MDRVYYDEKSVVKFELPNLTQSQIDSYNWLFEEGLKELFDEINPIEDFTGENYVLEFLDYELDEAKVNEETAKAKNLTYKAPLKIRINLTAKKTGKSKESDVFMGDFPLMTSGGTFIINGIERVIINQIVRSYGVLFTADDFNYRKYFGAKIIPTRGSWLEFETSNKNIISVKIDRKRKIPVTTFLKAIGGFENQELKGIFAKIDTDPKNQYITSTLLKDPSKNSDEALIEVYKRIRPGDLVNAETAKSFIEAMFFDSKRYNLGKIGRYKINRRLNLDVKNDFENRILLIDDIIETVKEIIRLNNDPNAKPDDVDNLKNRRIRSVGELVQSRLRIGILRMERIVKDRMAVADPKTITPAQLINNRPLMAVLQEFFASSQLSQFMDQVNPVSEIEHKRKLAATGPGGLSRERAGFEVRDVHPSHYNRICPIHTPEGPNIGLVGQMSIYSRVNEYGFIEAPFYKVKLVNSKPKVTNEVVYLDAYDEEKFIVAPASTEVNNQGFIIGEKVLSRTLDGPKLENAIKIQLVDISPRQLLSLTSNLIPFIENDEATRALMGSNMMKQAVPLVKSDSPYVGTGIEKEAARDSGQIVYATDSGIVKSINENSVTVKYNSITQPFTHTINKFIRSNQATCINQTIKVTPNQSVKKGDIIAESNSIENGEIALGKNLLVAFMSYRGSNYEDAIVISDRLIKDDSLTSIHIEKYSIEVRDTKLGPEIITRDIPNVGDEALFHLDEDGIARIGAIVKSSDILVGKISPKGETELTAEEKLLRAIFGEKAKDVMDSSLRLPHGEFGKVIGIKIFSKDEGDELPSGVHQVVEISIAQLRKIQAGDKMAGRHGNKGVISKILPAEDMPFLADGTPVDIILNPLGVVSRMNLGQILETHLGWAASKLNIKVASPVFNGVTLEKIESELEKANLPKSGKIKLYDGVTGKTFDKEITVGIIYMMKLIHMVDDKIHARSIGPYSMVTQQPLGGKAQFGGQRFGEMEVWALEAYGAAHTLQEMLTIKSDDVIGRSKTYESIIKNENIQKPSIPASFSVLLSELRSLGLNIETLNRNNQPVNIINQKNITDTNRNTIYTEKPSLDEKLTEIFAEQEKNPPKFEEKEEK</sequence>
<evidence type="ECO:0000256" key="7">
    <source>
        <dbReference type="RuleBase" id="RU000434"/>
    </source>
</evidence>
<dbReference type="Pfam" id="PF00562">
    <property type="entry name" value="RNA_pol_Rpb2_6"/>
    <property type="match status" value="1"/>
</dbReference>
<evidence type="ECO:0000259" key="10">
    <source>
        <dbReference type="Pfam" id="PF04560"/>
    </source>
</evidence>
<dbReference type="Pfam" id="PF04563">
    <property type="entry name" value="RNA_pol_Rpb2_1"/>
    <property type="match status" value="2"/>
</dbReference>
<dbReference type="InterPro" id="IPR007120">
    <property type="entry name" value="DNA-dir_RNAP_su2_dom"/>
</dbReference>
<comment type="similarity">
    <text evidence="6 7">Belongs to the RNA polymerase beta chain family.</text>
</comment>
<evidence type="ECO:0000259" key="13">
    <source>
        <dbReference type="Pfam" id="PF04565"/>
    </source>
</evidence>
<dbReference type="Pfam" id="PF04560">
    <property type="entry name" value="RNA_pol_Rpb2_7"/>
    <property type="match status" value="1"/>
</dbReference>
<dbReference type="InterPro" id="IPR010243">
    <property type="entry name" value="RNA_pol_bsu_bac"/>
</dbReference>
<reference evidence="16" key="1">
    <citation type="submission" date="2017-09" db="EMBL/GenBank/DDBJ databases">
        <title>Depth-based differentiation of microbial function through sediment-hosted aquifers and enrichment of novel symbionts in the deep terrestrial subsurface.</title>
        <authorList>
            <person name="Probst A.J."/>
            <person name="Ladd B."/>
            <person name="Jarett J.K."/>
            <person name="Geller-Mcgrath D.E."/>
            <person name="Sieber C.M.K."/>
            <person name="Emerson J.B."/>
            <person name="Anantharaman K."/>
            <person name="Thomas B.C."/>
            <person name="Malmstrom R."/>
            <person name="Stieglmeier M."/>
            <person name="Klingl A."/>
            <person name="Woyke T."/>
            <person name="Ryan C.M."/>
            <person name="Banfield J.F."/>
        </authorList>
    </citation>
    <scope>NUCLEOTIDE SEQUENCE [LARGE SCALE GENOMIC DNA]</scope>
</reference>
<evidence type="ECO:0000256" key="3">
    <source>
        <dbReference type="ARBA" id="ARBA00022695"/>
    </source>
</evidence>
<dbReference type="InterPro" id="IPR007642">
    <property type="entry name" value="RNA_pol_Rpb2_2"/>
</dbReference>
<dbReference type="Gene3D" id="2.30.150.10">
    <property type="entry name" value="DNA-directed RNA polymerase, beta subunit, external 1 domain"/>
    <property type="match status" value="1"/>
</dbReference>
<dbReference type="NCBIfam" id="NF001616">
    <property type="entry name" value="PRK00405.1"/>
    <property type="match status" value="1"/>
</dbReference>
<gene>
    <name evidence="6 15" type="primary">rpoB</name>
    <name evidence="15" type="ORF">COX60_03230</name>
</gene>
<dbReference type="FunFam" id="3.90.1800.10:FF:000001">
    <property type="entry name" value="DNA-directed RNA polymerase subunit beta"/>
    <property type="match status" value="1"/>
</dbReference>
<evidence type="ECO:0000256" key="8">
    <source>
        <dbReference type="RuleBase" id="RU363031"/>
    </source>
</evidence>
<dbReference type="InterPro" id="IPR007121">
    <property type="entry name" value="RNA_pol_bsu_CS"/>
</dbReference>
<dbReference type="AlphaFoldDB" id="A0A2M7W3C6"/>
<dbReference type="InterPro" id="IPR014724">
    <property type="entry name" value="RNA_pol_RPB2_OB-fold"/>
</dbReference>
<dbReference type="HAMAP" id="MF_01321">
    <property type="entry name" value="RNApol_bact_RpoB"/>
    <property type="match status" value="1"/>
</dbReference>
<dbReference type="InterPro" id="IPR007644">
    <property type="entry name" value="RNA_pol_bsu_protrusion"/>
</dbReference>
<dbReference type="Gene3D" id="2.40.270.10">
    <property type="entry name" value="DNA-directed RNA polymerase, subunit 2, domain 6"/>
    <property type="match status" value="2"/>
</dbReference>
<keyword evidence="2 6" id="KW-0808">Transferase</keyword>
<dbReference type="Gene3D" id="3.90.1110.10">
    <property type="entry name" value="RNA polymerase Rpb2, domain 2"/>
    <property type="match status" value="1"/>
</dbReference>
<dbReference type="InterPro" id="IPR019462">
    <property type="entry name" value="DNA-dir_RNA_pol_bsu_external_1"/>
</dbReference>
<evidence type="ECO:0000256" key="6">
    <source>
        <dbReference type="HAMAP-Rule" id="MF_01321"/>
    </source>
</evidence>
<dbReference type="GO" id="GO:0003677">
    <property type="term" value="F:DNA binding"/>
    <property type="evidence" value="ECO:0007669"/>
    <property type="project" value="UniProtKB-UniRule"/>
</dbReference>
<evidence type="ECO:0000259" key="9">
    <source>
        <dbReference type="Pfam" id="PF00562"/>
    </source>
</evidence>
<feature type="domain" description="DNA-directed RNA polymerase beta subunit external 1" evidence="14">
    <location>
        <begin position="469"/>
        <end position="529"/>
    </location>
</feature>
<evidence type="ECO:0000313" key="16">
    <source>
        <dbReference type="Proteomes" id="UP000230137"/>
    </source>
</evidence>
<dbReference type="SUPFAM" id="SSF64484">
    <property type="entry name" value="beta and beta-prime subunits of DNA dependent RNA-polymerase"/>
    <property type="match status" value="1"/>
</dbReference>
<dbReference type="Gene3D" id="3.90.1800.10">
    <property type="entry name" value="RNA polymerase alpha subunit dimerisation domain"/>
    <property type="match status" value="1"/>
</dbReference>
<dbReference type="Proteomes" id="UP000230137">
    <property type="component" value="Unassembled WGS sequence"/>
</dbReference>
<dbReference type="NCBIfam" id="TIGR02013">
    <property type="entry name" value="rpoB"/>
    <property type="match status" value="1"/>
</dbReference>
<keyword evidence="3 6" id="KW-0548">Nucleotidyltransferase</keyword>
<evidence type="ECO:0000259" key="11">
    <source>
        <dbReference type="Pfam" id="PF04561"/>
    </source>
</evidence>
<dbReference type="GO" id="GO:0003899">
    <property type="term" value="F:DNA-directed RNA polymerase activity"/>
    <property type="evidence" value="ECO:0007669"/>
    <property type="project" value="UniProtKB-UniRule"/>
</dbReference>
<proteinExistence type="inferred from homology"/>
<evidence type="ECO:0000313" key="15">
    <source>
        <dbReference type="EMBL" id="PJA19935.1"/>
    </source>
</evidence>
<evidence type="ECO:0000259" key="12">
    <source>
        <dbReference type="Pfam" id="PF04563"/>
    </source>
</evidence>
<dbReference type="GO" id="GO:0032549">
    <property type="term" value="F:ribonucleoside binding"/>
    <property type="evidence" value="ECO:0007669"/>
    <property type="project" value="InterPro"/>
</dbReference>
<dbReference type="Pfam" id="PF04561">
    <property type="entry name" value="RNA_pol_Rpb2_2"/>
    <property type="match status" value="1"/>
</dbReference>
<dbReference type="PROSITE" id="PS01166">
    <property type="entry name" value="RNA_POL_BETA"/>
    <property type="match status" value="1"/>
</dbReference>
<evidence type="ECO:0000256" key="5">
    <source>
        <dbReference type="ARBA" id="ARBA00048552"/>
    </source>
</evidence>
<dbReference type="InterPro" id="IPR015712">
    <property type="entry name" value="DNA-dir_RNA_pol_su2"/>
</dbReference>
<comment type="caution">
    <text evidence="15">The sequence shown here is derived from an EMBL/GenBank/DDBJ whole genome shotgun (WGS) entry which is preliminary data.</text>
</comment>
<dbReference type="GO" id="GO:0000428">
    <property type="term" value="C:DNA-directed RNA polymerase complex"/>
    <property type="evidence" value="ECO:0007669"/>
    <property type="project" value="UniProtKB-KW"/>
</dbReference>